<feature type="domain" description="Ig-like" evidence="2">
    <location>
        <begin position="91"/>
        <end position="169"/>
    </location>
</feature>
<dbReference type="KEGG" id="tad:TRIADDRAFT_53320"/>
<reference evidence="3 4" key="1">
    <citation type="journal article" date="2008" name="Nature">
        <title>The Trichoplax genome and the nature of placozoans.</title>
        <authorList>
            <person name="Srivastava M."/>
            <person name="Begovic E."/>
            <person name="Chapman J."/>
            <person name="Putnam N.H."/>
            <person name="Hellsten U."/>
            <person name="Kawashima T."/>
            <person name="Kuo A."/>
            <person name="Mitros T."/>
            <person name="Salamov A."/>
            <person name="Carpenter M.L."/>
            <person name="Signorovitch A.Y."/>
            <person name="Moreno M.A."/>
            <person name="Kamm K."/>
            <person name="Grimwood J."/>
            <person name="Schmutz J."/>
            <person name="Shapiro H."/>
            <person name="Grigoriev I.V."/>
            <person name="Buss L.W."/>
            <person name="Schierwater B."/>
            <person name="Dellaporta S.L."/>
            <person name="Rokhsar D.S."/>
        </authorList>
    </citation>
    <scope>NUCLEOTIDE SEQUENCE [LARGE SCALE GENOMIC DNA]</scope>
    <source>
        <strain evidence="3 4">Grell-BS-1999</strain>
    </source>
</reference>
<dbReference type="GeneID" id="6751137"/>
<dbReference type="Pfam" id="PF13927">
    <property type="entry name" value="Ig_3"/>
    <property type="match status" value="1"/>
</dbReference>
<protein>
    <recommendedName>
        <fullName evidence="2">Ig-like domain-containing protein</fullName>
    </recommendedName>
</protein>
<dbReference type="InterPro" id="IPR003598">
    <property type="entry name" value="Ig_sub2"/>
</dbReference>
<dbReference type="Proteomes" id="UP000009022">
    <property type="component" value="Unassembled WGS sequence"/>
</dbReference>
<dbReference type="SUPFAM" id="SSF48726">
    <property type="entry name" value="Immunoglobulin"/>
    <property type="match status" value="1"/>
</dbReference>
<dbReference type="AlphaFoldDB" id="B3RNW9"/>
<dbReference type="EMBL" id="DS985242">
    <property type="protein sequence ID" value="EDV28088.1"/>
    <property type="molecule type" value="Genomic_DNA"/>
</dbReference>
<organism evidence="3 4">
    <name type="scientific">Trichoplax adhaerens</name>
    <name type="common">Trichoplax reptans</name>
    <dbReference type="NCBI Taxonomy" id="10228"/>
    <lineage>
        <taxon>Eukaryota</taxon>
        <taxon>Metazoa</taxon>
        <taxon>Placozoa</taxon>
        <taxon>Uniplacotomia</taxon>
        <taxon>Trichoplacea</taxon>
        <taxon>Trichoplacidae</taxon>
        <taxon>Trichoplax</taxon>
    </lineage>
</organism>
<dbReference type="InterPro" id="IPR052615">
    <property type="entry name" value="FGFRL"/>
</dbReference>
<evidence type="ECO:0000256" key="1">
    <source>
        <dbReference type="SAM" id="Phobius"/>
    </source>
</evidence>
<evidence type="ECO:0000313" key="3">
    <source>
        <dbReference type="EMBL" id="EDV28088.1"/>
    </source>
</evidence>
<dbReference type="HOGENOM" id="CLU_726334_0_0_1"/>
<dbReference type="PROSITE" id="PS50835">
    <property type="entry name" value="IG_LIKE"/>
    <property type="match status" value="1"/>
</dbReference>
<dbReference type="InParanoid" id="B3RNW9"/>
<dbReference type="SMART" id="SM00408">
    <property type="entry name" value="IGc2"/>
    <property type="match status" value="1"/>
</dbReference>
<gene>
    <name evidence="3" type="ORF">TRIADDRAFT_53320</name>
</gene>
<dbReference type="PANTHER" id="PTHR19890:SF10">
    <property type="entry name" value="FIBROBLAST GROWTH FACTOR RECEPTOR-LIKE 1"/>
    <property type="match status" value="1"/>
</dbReference>
<dbReference type="InterPro" id="IPR007110">
    <property type="entry name" value="Ig-like_dom"/>
</dbReference>
<dbReference type="InterPro" id="IPR013783">
    <property type="entry name" value="Ig-like_fold"/>
</dbReference>
<proteinExistence type="predicted"/>
<accession>B3RNW9</accession>
<keyword evidence="1" id="KW-0812">Transmembrane</keyword>
<dbReference type="Gene3D" id="2.60.40.10">
    <property type="entry name" value="Immunoglobulins"/>
    <property type="match status" value="1"/>
</dbReference>
<keyword evidence="1" id="KW-0472">Membrane</keyword>
<dbReference type="InterPro" id="IPR036179">
    <property type="entry name" value="Ig-like_dom_sf"/>
</dbReference>
<evidence type="ECO:0000313" key="4">
    <source>
        <dbReference type="Proteomes" id="UP000009022"/>
    </source>
</evidence>
<evidence type="ECO:0000259" key="2">
    <source>
        <dbReference type="PROSITE" id="PS50835"/>
    </source>
</evidence>
<feature type="transmembrane region" description="Helical" evidence="1">
    <location>
        <begin position="181"/>
        <end position="202"/>
    </location>
</feature>
<name>B3RNW9_TRIAD</name>
<sequence>MPDFPFVDNDNSVVITRKDCPRRDDCCIYDFTLVLKNLTSNDLGNYSFLFAGHNCGCILSSQSFVDLEARECVNNGIVNSSLQDNSPKVGLQCIASGNPRPTITWIRSYHGRIENFIPKSNYTTIETINQTIRSTLILDRTQPEQTGNFSCASKNLCGFIRSKSTWNVAPPQVDKPSNLPIALLGLFTAAIVFLAVISRSVYRITIVRRKKELVRQVTPSRQNILIACHGPIPSPVTELVDNSLQDISFDGRTWEINNINGKTYELEVYYEKIQYFNLIILILMDDNVTRSDSHNFNHYLRSIINKCIIDERAIIAISVNRPQNFSYLLDEIEYLEWTDDMNVNLQIEFHERLEETLHYFTDSAQFDRTSYHNGDDRSPLL</sequence>
<dbReference type="OrthoDB" id="6159398at2759"/>
<keyword evidence="1" id="KW-1133">Transmembrane helix</keyword>
<dbReference type="PANTHER" id="PTHR19890">
    <property type="entry name" value="FIBROBLAST GROWTH FACTOR RECEPTOR"/>
    <property type="match status" value="1"/>
</dbReference>
<dbReference type="CTD" id="6751137"/>
<dbReference type="PhylomeDB" id="B3RNW9"/>
<dbReference type="RefSeq" id="XP_002109922.1">
    <property type="nucleotide sequence ID" value="XM_002109886.1"/>
</dbReference>
<keyword evidence="4" id="KW-1185">Reference proteome</keyword>